<evidence type="ECO:0000256" key="6">
    <source>
        <dbReference type="SAM" id="Phobius"/>
    </source>
</evidence>
<dbReference type="PANTHER" id="PTHR43840:SF15">
    <property type="entry name" value="MITOCHONDRIAL METAL TRANSPORTER 1-RELATED"/>
    <property type="match status" value="1"/>
</dbReference>
<evidence type="ECO:0000259" key="7">
    <source>
        <dbReference type="Pfam" id="PF01545"/>
    </source>
</evidence>
<dbReference type="GO" id="GO:0015093">
    <property type="term" value="F:ferrous iron transmembrane transporter activity"/>
    <property type="evidence" value="ECO:0007669"/>
    <property type="project" value="TreeGrafter"/>
</dbReference>
<evidence type="ECO:0000313" key="9">
    <source>
        <dbReference type="Proteomes" id="UP000235828"/>
    </source>
</evidence>
<dbReference type="AlphaFoldDB" id="A0A2N8ZKV3"/>
<protein>
    <recommendedName>
        <fullName evidence="7">Cation efflux protein transmembrane domain-containing protein</fullName>
    </recommendedName>
</protein>
<keyword evidence="9" id="KW-1185">Reference proteome</keyword>
<dbReference type="GO" id="GO:0015341">
    <property type="term" value="F:zinc efflux antiporter activity"/>
    <property type="evidence" value="ECO:0007669"/>
    <property type="project" value="TreeGrafter"/>
</dbReference>
<dbReference type="InterPro" id="IPR050291">
    <property type="entry name" value="CDF_Transporter"/>
</dbReference>
<feature type="transmembrane region" description="Helical" evidence="6">
    <location>
        <begin position="188"/>
        <end position="206"/>
    </location>
</feature>
<dbReference type="KEGG" id="vta:B0906"/>
<keyword evidence="5 6" id="KW-0472">Membrane</keyword>
<feature type="transmembrane region" description="Helical" evidence="6">
    <location>
        <begin position="161"/>
        <end position="182"/>
    </location>
</feature>
<keyword evidence="2" id="KW-0813">Transport</keyword>
<feature type="domain" description="Cation efflux protein transmembrane" evidence="7">
    <location>
        <begin position="15"/>
        <end position="220"/>
    </location>
</feature>
<dbReference type="GO" id="GO:0005886">
    <property type="term" value="C:plasma membrane"/>
    <property type="evidence" value="ECO:0007669"/>
    <property type="project" value="TreeGrafter"/>
</dbReference>
<reference evidence="8 9" key="1">
    <citation type="submission" date="2017-10" db="EMBL/GenBank/DDBJ databases">
        <authorList>
            <person name="Banno H."/>
            <person name="Chua N.-H."/>
        </authorList>
    </citation>
    <scope>NUCLEOTIDE SEQUENCE [LARGE SCALE GENOMIC DNA]</scope>
    <source>
        <strain evidence="8">Vibrio tapetis CECT4600</strain>
    </source>
</reference>
<feature type="transmembrane region" description="Helical" evidence="6">
    <location>
        <begin position="39"/>
        <end position="59"/>
    </location>
</feature>
<dbReference type="EMBL" id="LT960612">
    <property type="protein sequence ID" value="SON52517.1"/>
    <property type="molecule type" value="Genomic_DNA"/>
</dbReference>
<dbReference type="GO" id="GO:0015086">
    <property type="term" value="F:cadmium ion transmembrane transporter activity"/>
    <property type="evidence" value="ECO:0007669"/>
    <property type="project" value="TreeGrafter"/>
</dbReference>
<name>A0A2N8ZKV3_9VIBR</name>
<evidence type="ECO:0000256" key="2">
    <source>
        <dbReference type="ARBA" id="ARBA00022448"/>
    </source>
</evidence>
<dbReference type="OrthoDB" id="9810598at2"/>
<dbReference type="RefSeq" id="WP_102524746.1">
    <property type="nucleotide sequence ID" value="NZ_LT960612.1"/>
</dbReference>
<accession>A0A2N8ZKV3</accession>
<feature type="transmembrane region" description="Helical" evidence="6">
    <location>
        <begin position="121"/>
        <end position="141"/>
    </location>
</feature>
<keyword evidence="4 6" id="KW-1133">Transmembrane helix</keyword>
<gene>
    <name evidence="8" type="ORF">VTAP4600_B0906</name>
</gene>
<dbReference type="PANTHER" id="PTHR43840">
    <property type="entry name" value="MITOCHONDRIAL METAL TRANSPORTER 1-RELATED"/>
    <property type="match status" value="1"/>
</dbReference>
<evidence type="ECO:0000256" key="5">
    <source>
        <dbReference type="ARBA" id="ARBA00023136"/>
    </source>
</evidence>
<feature type="transmembrane region" description="Helical" evidence="6">
    <location>
        <begin position="80"/>
        <end position="101"/>
    </location>
</feature>
<dbReference type="Proteomes" id="UP000235828">
    <property type="component" value="Chromosome B"/>
</dbReference>
<comment type="subcellular location">
    <subcellularLocation>
        <location evidence="1">Membrane</location>
        <topology evidence="1">Multi-pass membrane protein</topology>
    </subcellularLocation>
</comment>
<dbReference type="GO" id="GO:0006882">
    <property type="term" value="P:intracellular zinc ion homeostasis"/>
    <property type="evidence" value="ECO:0007669"/>
    <property type="project" value="TreeGrafter"/>
</dbReference>
<dbReference type="Gene3D" id="1.20.1510.10">
    <property type="entry name" value="Cation efflux protein transmembrane domain"/>
    <property type="match status" value="1"/>
</dbReference>
<dbReference type="InterPro" id="IPR027469">
    <property type="entry name" value="Cation_efflux_TMD_sf"/>
</dbReference>
<dbReference type="SUPFAM" id="SSF161111">
    <property type="entry name" value="Cation efflux protein transmembrane domain-like"/>
    <property type="match status" value="1"/>
</dbReference>
<keyword evidence="3 6" id="KW-0812">Transmembrane</keyword>
<dbReference type="InterPro" id="IPR058533">
    <property type="entry name" value="Cation_efflux_TM"/>
</dbReference>
<sequence>MKEKIASIERQSISVGIVANFIMAISGWATFYLSGSQALLLDGNMSFILFLSSIVALKISTIKTIRSEKFPFGLYVTEALYSLMKGLLLLGVIISALTSNGSKVFQYLEGEQINLIKTGPIAYYAVAMVVICFGLSAFYYFQNKRIKMGSSMLKVDQKASLIDGVLSASTGAVLVLIGYVEAGSSLDFLLYIGDAILVLMLAICMISQPIGIIKEAFVELAGGKLQDSVKHKSIEDSVNQKLKQLDLSSETLNISKTGSSYLVIISLSFEKLTGKDSDAVMGLKHALMAELAGEFTFVDVELVLV</sequence>
<dbReference type="Pfam" id="PF01545">
    <property type="entry name" value="Cation_efflux"/>
    <property type="match status" value="1"/>
</dbReference>
<evidence type="ECO:0000256" key="1">
    <source>
        <dbReference type="ARBA" id="ARBA00004141"/>
    </source>
</evidence>
<organism evidence="8 9">
    <name type="scientific">Vibrio tapetis subsp. tapetis</name>
    <dbReference type="NCBI Taxonomy" id="1671868"/>
    <lineage>
        <taxon>Bacteria</taxon>
        <taxon>Pseudomonadati</taxon>
        <taxon>Pseudomonadota</taxon>
        <taxon>Gammaproteobacteria</taxon>
        <taxon>Vibrionales</taxon>
        <taxon>Vibrionaceae</taxon>
        <taxon>Vibrio</taxon>
    </lineage>
</organism>
<evidence type="ECO:0000256" key="4">
    <source>
        <dbReference type="ARBA" id="ARBA00022989"/>
    </source>
</evidence>
<proteinExistence type="predicted"/>
<evidence type="ECO:0000256" key="3">
    <source>
        <dbReference type="ARBA" id="ARBA00022692"/>
    </source>
</evidence>
<evidence type="ECO:0000313" key="8">
    <source>
        <dbReference type="EMBL" id="SON52517.1"/>
    </source>
</evidence>
<feature type="transmembrane region" description="Helical" evidence="6">
    <location>
        <begin position="12"/>
        <end position="33"/>
    </location>
</feature>